<organism evidence="3 4">
    <name type="scientific">Purpureocillium lilacinum</name>
    <name type="common">Paecilomyces lilacinus</name>
    <dbReference type="NCBI Taxonomy" id="33203"/>
    <lineage>
        <taxon>Eukaryota</taxon>
        <taxon>Fungi</taxon>
        <taxon>Dikarya</taxon>
        <taxon>Ascomycota</taxon>
        <taxon>Pezizomycotina</taxon>
        <taxon>Sordariomycetes</taxon>
        <taxon>Hypocreomycetidae</taxon>
        <taxon>Hypocreales</taxon>
        <taxon>Ophiocordycipitaceae</taxon>
        <taxon>Purpureocillium</taxon>
    </lineage>
</organism>
<protein>
    <recommendedName>
        <fullName evidence="5">Six-hairpin glycosidase-like protein</fullName>
    </recommendedName>
</protein>
<gene>
    <name evidence="3" type="ORF">PCL_06783</name>
</gene>
<dbReference type="InterPro" id="IPR010905">
    <property type="entry name" value="Glyco_hydro_88"/>
</dbReference>
<keyword evidence="1" id="KW-0378">Hydrolase</keyword>
<dbReference type="Pfam" id="PF07470">
    <property type="entry name" value="Glyco_hydro_88"/>
    <property type="match status" value="1"/>
</dbReference>
<accession>A0A2U3DU84</accession>
<keyword evidence="2" id="KW-0732">Signal</keyword>
<evidence type="ECO:0000256" key="1">
    <source>
        <dbReference type="ARBA" id="ARBA00022801"/>
    </source>
</evidence>
<evidence type="ECO:0000256" key="2">
    <source>
        <dbReference type="SAM" id="SignalP"/>
    </source>
</evidence>
<dbReference type="InterPro" id="IPR008928">
    <property type="entry name" value="6-hairpin_glycosidase_sf"/>
</dbReference>
<dbReference type="Gene3D" id="1.50.10.10">
    <property type="match status" value="1"/>
</dbReference>
<evidence type="ECO:0000313" key="3">
    <source>
        <dbReference type="EMBL" id="PWI65812.1"/>
    </source>
</evidence>
<comment type="caution">
    <text evidence="3">The sequence shown here is derived from an EMBL/GenBank/DDBJ whole genome shotgun (WGS) entry which is preliminary data.</text>
</comment>
<proteinExistence type="predicted"/>
<reference evidence="3 4" key="1">
    <citation type="journal article" date="2016" name="Front. Microbiol.">
        <title>Genome and transcriptome sequences reveal the specific parasitism of the nematophagous Purpureocillium lilacinum 36-1.</title>
        <authorList>
            <person name="Xie J."/>
            <person name="Li S."/>
            <person name="Mo C."/>
            <person name="Xiao X."/>
            <person name="Peng D."/>
            <person name="Wang G."/>
            <person name="Xiao Y."/>
        </authorList>
    </citation>
    <scope>NUCLEOTIDE SEQUENCE [LARGE SCALE GENOMIC DNA]</scope>
    <source>
        <strain evidence="3 4">36-1</strain>
    </source>
</reference>
<evidence type="ECO:0000313" key="4">
    <source>
        <dbReference type="Proteomes" id="UP000245956"/>
    </source>
</evidence>
<dbReference type="Proteomes" id="UP000245956">
    <property type="component" value="Unassembled WGS sequence"/>
</dbReference>
<dbReference type="GO" id="GO:0016787">
    <property type="term" value="F:hydrolase activity"/>
    <property type="evidence" value="ECO:0007669"/>
    <property type="project" value="UniProtKB-KW"/>
</dbReference>
<dbReference type="InterPro" id="IPR012341">
    <property type="entry name" value="6hp_glycosidase-like_sf"/>
</dbReference>
<name>A0A2U3DU84_PURLI</name>
<dbReference type="GO" id="GO:0005975">
    <property type="term" value="P:carbohydrate metabolic process"/>
    <property type="evidence" value="ECO:0007669"/>
    <property type="project" value="InterPro"/>
</dbReference>
<dbReference type="PANTHER" id="PTHR41814:SF1">
    <property type="entry name" value="CELLULASE"/>
    <property type="match status" value="1"/>
</dbReference>
<feature type="signal peptide" evidence="2">
    <location>
        <begin position="1"/>
        <end position="27"/>
    </location>
</feature>
<dbReference type="PANTHER" id="PTHR41814">
    <property type="entry name" value="EXPRESSED PROTEIN"/>
    <property type="match status" value="1"/>
</dbReference>
<evidence type="ECO:0008006" key="5">
    <source>
        <dbReference type="Google" id="ProtNLM"/>
    </source>
</evidence>
<feature type="chain" id="PRO_5015631219" description="Six-hairpin glycosidase-like protein" evidence="2">
    <location>
        <begin position="28"/>
        <end position="1038"/>
    </location>
</feature>
<sequence>MASPMMNRFDHGLLLLCVALFASIGVAKEVNAGFDPYAAAQVMVDSASHSWEWGTAAEALLELYNPELSVFGSKPFPQDGVPAADPSTFALAYAKQFINRNSQVLVGNSAVGDPASLGVSAILLGQSDSTYLDASDRQASYLLEDAPRWSNGAISHRPDVAELWADNVAMSFPFLAYLAVQTNNVSLMAETVRQCGLYRDVLKTSQKLNWRHIIGPQSQDEGLWATGNGWAGYGMVRVLHTLQSWSISSSSLASEVSQLKAWIKEILDGALLSGFENGLLHNYLDADSWFGEISGTALLTAIAYRMATNDPSMFPQKYITWADTNRRNLAGKDTNGIFSPAVNPYSWLDHTQYTSGSPEGQAFMVYLYTSYRDCVNANICAKPASSGTTISKPGIGPVETITMLNAPITFSAMPQPTGPACAAPQSCDNCAGSFNGLAKYPTCTTGPAKGCRCVATSTTCGAHQSCDLNGCVGKFNGLVKYAQCTGNFEGCECTATSTTCGPHQSCDLNGCGGKFNGLAQYAQCTGNFEGCECTATNTTCGPHQSCDLNGCAGKFNGLTKFAQCTGNFIGCECEATKTTCGAHQSCDLNGCAGKFDGLAPFAKCTGNFQGCECAATTNTCGPHQSCDLNSCEGKYSLTDGKAYCSQNFIGCECIGTGHTCGDRQSCDLNNCKGAFSGSVRYAQCTNFFKGCPCNATPNTCGSPQSCGLNGCAGAFSLSNGKAYCTNNFVGCECAATPGTCGDPQSCDMNNCQGAFSGSEPLAQCTGFFKGCKCKATATTCGKKQSCDLNGCAGGYDSNGVARCQGNFIGCECVATKNTCNVIKNCDLNGCNGSFDSNSNTARCRGHFAGCVCNPVASTCGTRQSCSLNGCKGGFVNGNAVCLSNYYGCPCIPDPIWIPPPPQTSNPGYPPLESPWYCVGIYIDGNCGPGSGSNGGCTPEYQFGALNANTGTIATSGLTWKALTARDLCGATIDGATVICNGDLTQECAEPGIALYKSRTCRTHCAQFGDSSFCTPDFTDGQHFDRTLSAVLICDRALP</sequence>
<dbReference type="AlphaFoldDB" id="A0A2U3DU84"/>
<dbReference type="SUPFAM" id="SSF48208">
    <property type="entry name" value="Six-hairpin glycosidases"/>
    <property type="match status" value="1"/>
</dbReference>
<dbReference type="EMBL" id="LCWV01000030">
    <property type="protein sequence ID" value="PWI65812.1"/>
    <property type="molecule type" value="Genomic_DNA"/>
</dbReference>